<reference evidence="9" key="1">
    <citation type="submission" date="2020-04" db="EMBL/GenBank/DDBJ databases">
        <authorList>
            <person name="Zhang T."/>
        </authorList>
    </citation>
    <scope>NUCLEOTIDE SEQUENCE</scope>
    <source>
        <strain evidence="9">HKST-UBA79</strain>
    </source>
</reference>
<dbReference type="Pfam" id="PF17768">
    <property type="entry name" value="RecJ_OB"/>
    <property type="match status" value="1"/>
</dbReference>
<dbReference type="PANTHER" id="PTHR30255:SF2">
    <property type="entry name" value="SINGLE-STRANDED-DNA-SPECIFIC EXONUCLEASE RECJ"/>
    <property type="match status" value="1"/>
</dbReference>
<evidence type="ECO:0000259" key="6">
    <source>
        <dbReference type="Pfam" id="PF01368"/>
    </source>
</evidence>
<keyword evidence="5 9" id="KW-0269">Exonuclease</keyword>
<dbReference type="Gene3D" id="3.90.1640.30">
    <property type="match status" value="1"/>
</dbReference>
<dbReference type="GO" id="GO:0006310">
    <property type="term" value="P:DNA recombination"/>
    <property type="evidence" value="ECO:0007669"/>
    <property type="project" value="InterPro"/>
</dbReference>
<dbReference type="AlphaFoldDB" id="A0A955EE38"/>
<reference evidence="9" key="2">
    <citation type="journal article" date="2021" name="Microbiome">
        <title>Successional dynamics and alternative stable states in a saline activated sludge microbial community over 9 years.</title>
        <authorList>
            <person name="Wang Y."/>
            <person name="Ye J."/>
            <person name="Ju F."/>
            <person name="Liu L."/>
            <person name="Boyd J.A."/>
            <person name="Deng Y."/>
            <person name="Parks D.H."/>
            <person name="Jiang X."/>
            <person name="Yin X."/>
            <person name="Woodcroft B.J."/>
            <person name="Tyson G.W."/>
            <person name="Hugenholtz P."/>
            <person name="Polz M.F."/>
            <person name="Zhang T."/>
        </authorList>
    </citation>
    <scope>NUCLEOTIDE SEQUENCE</scope>
    <source>
        <strain evidence="9">HKST-UBA79</strain>
    </source>
</reference>
<comment type="similarity">
    <text evidence="1">Belongs to the RecJ family.</text>
</comment>
<name>A0A955EE38_UNCKA</name>
<dbReference type="InterPro" id="IPR003156">
    <property type="entry name" value="DHHA1_dom"/>
</dbReference>
<comment type="caution">
    <text evidence="9">The sequence shown here is derived from an EMBL/GenBank/DDBJ whole genome shotgun (WGS) entry which is preliminary data.</text>
</comment>
<keyword evidence="4" id="KW-0378">Hydrolase</keyword>
<dbReference type="Gene3D" id="2.40.50.460">
    <property type="match status" value="1"/>
</dbReference>
<sequence length="542" mass="60235">MPVIWELLHDTLVSPSNFIEQLLLNRGFSDHHSQQEFLNPLPIGDYITRFDASFKTSLKDARELTKKYINENRPILIFGDYDADGVCASSILYLAIKKHLAYENVSVFIPDRFEHGYGLSFKALDDALHSYTLDFPLIITVDSGITAVSEVAHLKSKNIDVIITDHHQPPKELPNANVIVWNDQVVGSTLSWLLALSLGVKAPELLGLVGLATVTDVYPLTGINRMLVVQGLEMLKKTPLSGFKKLINMASVDLSNLDAYHLGWVVGPRINAAGRMDSALLAFDLLTSEDSNHILELTSKIENLNKTRQFATKQMQESIDSEISANNLIIAEGDHYHEGLIGLLASNLVRDYYKPTIVVSTGECLIKGSARSVAGVNIIELLRKFDSYFENLGGHPQAAGFSITYENFIKLKPLLITYANTHILSSDLSKTLSIEFPIDFTDLSLTLVNKLNALKPFGHGNSEPLFLSEDVQVEEIRIIGKTKEHLSLVLKQNISTIKGVMFGGASRVDELYLGKRISVVYKMSENPYKGNTSLNLFIEDFK</sequence>
<evidence type="ECO:0000259" key="7">
    <source>
        <dbReference type="Pfam" id="PF02272"/>
    </source>
</evidence>
<dbReference type="SUPFAM" id="SSF64182">
    <property type="entry name" value="DHH phosphoesterases"/>
    <property type="match status" value="1"/>
</dbReference>
<feature type="domain" description="DHHA1" evidence="7">
    <location>
        <begin position="327"/>
        <end position="411"/>
    </location>
</feature>
<evidence type="ECO:0000256" key="2">
    <source>
        <dbReference type="ARBA" id="ARBA00019841"/>
    </source>
</evidence>
<dbReference type="PANTHER" id="PTHR30255">
    <property type="entry name" value="SINGLE-STRANDED-DNA-SPECIFIC EXONUCLEASE RECJ"/>
    <property type="match status" value="1"/>
</dbReference>
<dbReference type="EMBL" id="JAGQNX010000089">
    <property type="protein sequence ID" value="MCA9308454.1"/>
    <property type="molecule type" value="Genomic_DNA"/>
</dbReference>
<evidence type="ECO:0000259" key="8">
    <source>
        <dbReference type="Pfam" id="PF17768"/>
    </source>
</evidence>
<evidence type="ECO:0000256" key="3">
    <source>
        <dbReference type="ARBA" id="ARBA00022722"/>
    </source>
</evidence>
<dbReference type="Pfam" id="PF01368">
    <property type="entry name" value="DHH"/>
    <property type="match status" value="1"/>
</dbReference>
<dbReference type="Proteomes" id="UP000740557">
    <property type="component" value="Unassembled WGS sequence"/>
</dbReference>
<keyword evidence="3" id="KW-0540">Nuclease</keyword>
<dbReference type="GO" id="GO:0008409">
    <property type="term" value="F:5'-3' exonuclease activity"/>
    <property type="evidence" value="ECO:0007669"/>
    <property type="project" value="InterPro"/>
</dbReference>
<gene>
    <name evidence="9" type="primary">recJ</name>
    <name evidence="9" type="ORF">KC980_03000</name>
</gene>
<evidence type="ECO:0000256" key="4">
    <source>
        <dbReference type="ARBA" id="ARBA00022801"/>
    </source>
</evidence>
<dbReference type="NCBIfam" id="TIGR00644">
    <property type="entry name" value="recJ"/>
    <property type="match status" value="1"/>
</dbReference>
<accession>A0A955EE38</accession>
<dbReference type="InterPro" id="IPR038763">
    <property type="entry name" value="DHH_sf"/>
</dbReference>
<evidence type="ECO:0000313" key="9">
    <source>
        <dbReference type="EMBL" id="MCA9308454.1"/>
    </source>
</evidence>
<dbReference type="GO" id="GO:0006281">
    <property type="term" value="P:DNA repair"/>
    <property type="evidence" value="ECO:0007669"/>
    <property type="project" value="InterPro"/>
</dbReference>
<dbReference type="InterPro" id="IPR051673">
    <property type="entry name" value="SSDNA_exonuclease_RecJ"/>
</dbReference>
<proteinExistence type="inferred from homology"/>
<protein>
    <recommendedName>
        <fullName evidence="2">Single-stranded-DNA-specific exonuclease RecJ</fullName>
    </recommendedName>
</protein>
<dbReference type="GO" id="GO:0003676">
    <property type="term" value="F:nucleic acid binding"/>
    <property type="evidence" value="ECO:0007669"/>
    <property type="project" value="InterPro"/>
</dbReference>
<dbReference type="InterPro" id="IPR041122">
    <property type="entry name" value="RecJ_OB"/>
</dbReference>
<evidence type="ECO:0000256" key="1">
    <source>
        <dbReference type="ARBA" id="ARBA00005915"/>
    </source>
</evidence>
<feature type="domain" description="DDH" evidence="6">
    <location>
        <begin position="75"/>
        <end position="196"/>
    </location>
</feature>
<dbReference type="Pfam" id="PF02272">
    <property type="entry name" value="DHHA1"/>
    <property type="match status" value="1"/>
</dbReference>
<evidence type="ECO:0000256" key="5">
    <source>
        <dbReference type="ARBA" id="ARBA00022839"/>
    </source>
</evidence>
<dbReference type="InterPro" id="IPR004610">
    <property type="entry name" value="RecJ"/>
</dbReference>
<dbReference type="InterPro" id="IPR001667">
    <property type="entry name" value="DDH_dom"/>
</dbReference>
<evidence type="ECO:0000313" key="10">
    <source>
        <dbReference type="Proteomes" id="UP000740557"/>
    </source>
</evidence>
<organism evidence="9 10">
    <name type="scientific">candidate division WWE3 bacterium</name>
    <dbReference type="NCBI Taxonomy" id="2053526"/>
    <lineage>
        <taxon>Bacteria</taxon>
        <taxon>Katanobacteria</taxon>
    </lineage>
</organism>
<feature type="domain" description="RecJ OB" evidence="8">
    <location>
        <begin position="434"/>
        <end position="540"/>
    </location>
</feature>